<feature type="region of interest" description="Disordered" evidence="4">
    <location>
        <begin position="765"/>
        <end position="802"/>
    </location>
</feature>
<dbReference type="FunFam" id="3.40.50.300:FF:000216">
    <property type="entry name" value="Type VII secretion ATPase EccA"/>
    <property type="match status" value="1"/>
</dbReference>
<dbReference type="InterPro" id="IPR027417">
    <property type="entry name" value="P-loop_NTPase"/>
</dbReference>
<evidence type="ECO:0000256" key="4">
    <source>
        <dbReference type="SAM" id="MobiDB-lite"/>
    </source>
</evidence>
<dbReference type="InterPro" id="IPR050773">
    <property type="entry name" value="CbxX/CfxQ_RuBisCO_ESX"/>
</dbReference>
<evidence type="ECO:0000259" key="5">
    <source>
        <dbReference type="SMART" id="SM00382"/>
    </source>
</evidence>
<name>A0A812M485_SYMPI</name>
<dbReference type="AlphaFoldDB" id="A0A812M485"/>
<dbReference type="PANTHER" id="PTHR43392:SF2">
    <property type="entry name" value="AAA-TYPE ATPASE FAMILY PROTEIN _ ANKYRIN REPEAT FAMILY PROTEIN"/>
    <property type="match status" value="1"/>
</dbReference>
<dbReference type="Gene3D" id="3.40.50.300">
    <property type="entry name" value="P-loop containing nucleotide triphosphate hydrolases"/>
    <property type="match status" value="2"/>
</dbReference>
<dbReference type="Gene3D" id="1.10.8.60">
    <property type="match status" value="1"/>
</dbReference>
<dbReference type="Pfam" id="PF00004">
    <property type="entry name" value="AAA"/>
    <property type="match status" value="1"/>
</dbReference>
<dbReference type="SMART" id="SM00382">
    <property type="entry name" value="AAA"/>
    <property type="match status" value="1"/>
</dbReference>
<evidence type="ECO:0000313" key="6">
    <source>
        <dbReference type="EMBL" id="CAE7256733.1"/>
    </source>
</evidence>
<dbReference type="EMBL" id="CAJNIZ010007280">
    <property type="protein sequence ID" value="CAE7256733.1"/>
    <property type="molecule type" value="Genomic_DNA"/>
</dbReference>
<dbReference type="OrthoDB" id="407258at2759"/>
<dbReference type="PRINTS" id="PR00819">
    <property type="entry name" value="CBXCFQXSUPER"/>
</dbReference>
<feature type="compositionally biased region" description="Acidic residues" evidence="4">
    <location>
        <begin position="773"/>
        <end position="784"/>
    </location>
</feature>
<feature type="domain" description="AAA+ ATPase" evidence="5">
    <location>
        <begin position="353"/>
        <end position="509"/>
    </location>
</feature>
<gene>
    <name evidence="6" type="primary">spoVK</name>
    <name evidence="6" type="ORF">SPIL2461_LOCUS5228</name>
</gene>
<dbReference type="PANTHER" id="PTHR43392">
    <property type="entry name" value="AAA-TYPE ATPASE FAMILY PROTEIN / ANKYRIN REPEAT FAMILY PROTEIN"/>
    <property type="match status" value="1"/>
</dbReference>
<dbReference type="InterPro" id="IPR003959">
    <property type="entry name" value="ATPase_AAA_core"/>
</dbReference>
<reference evidence="6" key="1">
    <citation type="submission" date="2021-02" db="EMBL/GenBank/DDBJ databases">
        <authorList>
            <person name="Dougan E. K."/>
            <person name="Rhodes N."/>
            <person name="Thang M."/>
            <person name="Chan C."/>
        </authorList>
    </citation>
    <scope>NUCLEOTIDE SEQUENCE</scope>
</reference>
<protein>
    <submittedName>
        <fullName evidence="6">SpoVK protein</fullName>
    </submittedName>
</protein>
<comment type="similarity">
    <text evidence="1">Belongs to the CbxX/CfxQ family.</text>
</comment>
<dbReference type="InterPro" id="IPR000641">
    <property type="entry name" value="CbxX/CfxQ"/>
</dbReference>
<keyword evidence="2" id="KW-0547">Nucleotide-binding</keyword>
<comment type="caution">
    <text evidence="6">The sequence shown here is derived from an EMBL/GenBank/DDBJ whole genome shotgun (WGS) entry which is preliminary data.</text>
</comment>
<keyword evidence="7" id="KW-1185">Reference proteome</keyword>
<dbReference type="Proteomes" id="UP000649617">
    <property type="component" value="Unassembled WGS sequence"/>
</dbReference>
<dbReference type="Pfam" id="PF17866">
    <property type="entry name" value="AAA_lid_6"/>
    <property type="match status" value="1"/>
</dbReference>
<dbReference type="InterPro" id="IPR003593">
    <property type="entry name" value="AAA+_ATPase"/>
</dbReference>
<accession>A0A812M485</accession>
<evidence type="ECO:0000256" key="2">
    <source>
        <dbReference type="ARBA" id="ARBA00022741"/>
    </source>
</evidence>
<dbReference type="GO" id="GO:0016887">
    <property type="term" value="F:ATP hydrolysis activity"/>
    <property type="evidence" value="ECO:0007669"/>
    <property type="project" value="InterPro"/>
</dbReference>
<dbReference type="InterPro" id="IPR041627">
    <property type="entry name" value="AAA_lid_6"/>
</dbReference>
<evidence type="ECO:0000256" key="3">
    <source>
        <dbReference type="ARBA" id="ARBA00022840"/>
    </source>
</evidence>
<evidence type="ECO:0000256" key="1">
    <source>
        <dbReference type="ARBA" id="ARBA00010378"/>
    </source>
</evidence>
<dbReference type="SUPFAM" id="SSF52540">
    <property type="entry name" value="P-loop containing nucleoside triphosphate hydrolases"/>
    <property type="match status" value="2"/>
</dbReference>
<organism evidence="6 7">
    <name type="scientific">Symbiodinium pilosum</name>
    <name type="common">Dinoflagellate</name>
    <dbReference type="NCBI Taxonomy" id="2952"/>
    <lineage>
        <taxon>Eukaryota</taxon>
        <taxon>Sar</taxon>
        <taxon>Alveolata</taxon>
        <taxon>Dinophyceae</taxon>
        <taxon>Suessiales</taxon>
        <taxon>Symbiodiniaceae</taxon>
        <taxon>Symbiodinium</taxon>
    </lineage>
</organism>
<proteinExistence type="inferred from homology"/>
<keyword evidence="3" id="KW-0067">ATP-binding</keyword>
<evidence type="ECO:0000313" key="7">
    <source>
        <dbReference type="Proteomes" id="UP000649617"/>
    </source>
</evidence>
<sequence length="824" mass="92184">MKQKFPSIIEYNGGKHNDFTTEELCNEFFDLRGEKPIACEVTTNRIMSPLRVARREKSQPSCTELVFRGEIQCPALPADTRAQEEQTSHTGVEGFPIELQYCEFVMDWFDKYERIPTESYWPKLCSGFMRENGLEGDLPMRCKDVSRNIFNAIRQDIRDCDEVPALDSAGPTAPQHGKHHRRFSLKDEASLPIGGKGKCELCHFIRDIYYDNDWLEGPEPSEYEAECKGLHRRRDVSDEGVLSYCEEVMAETFTAVRSGKPFRCTDIVREQCPQDKTWSESPFLTDVNFYKPSKPNKAQQVRVGSKVESLVQELNELVGLASVKAGLSSVRDAVEFDMWRKKFLGEEATLLGQSFHMRFDGNPGTGKTVVARIAGKILVDLGVVRKPKSENDDTSDTKSDGASDFVFKEVSKADLVGGYVGSTAPKVRKAVESAFGGVLFIDEAYSLVQNDRDVFGKEAVDTLIKEMEDHRDKLIVIFAGYRQEMDTFFESNPGFQSRVPFRFEFPDYSCEEPGEIARYGLRKQDVVACNASHDWIKKIISTKTGCCTQEALDKGTCAAAGRDNGNGRTVRNILESSLRAMAVRAVSTQKGAENRTKLVTELTPIDVAAVGGEVIKEDLRSTCKVAGKTLKDLESLTTGARILAASDFEETLALARSSCDHTRDFLEGINVNNSLASSAADVEIENQTLREIFAELDEMVGLISVKKAMREFYCTVEFARLRREVGLKALNGQSFHMRFLGNPGTGKTVVARIVGKLLVALGAIKDPPPEQKESDEDRDEDEDDHSGGEKHAFQRPPETWQAQSTRRCSLDIVLSLCYYFLFAR</sequence>
<dbReference type="GO" id="GO:0005524">
    <property type="term" value="F:ATP binding"/>
    <property type="evidence" value="ECO:0007669"/>
    <property type="project" value="UniProtKB-KW"/>
</dbReference>
<dbReference type="CDD" id="cd00009">
    <property type="entry name" value="AAA"/>
    <property type="match status" value="1"/>
</dbReference>